<dbReference type="AlphaFoldDB" id="A0A9X4E4J7"/>
<evidence type="ECO:0000256" key="2">
    <source>
        <dbReference type="PIRSR" id="PIRSR006232-1"/>
    </source>
</evidence>
<sequence length="295" mass="32109">MRRIKQIYRTGSRHWVGDGFWVQPLFSHMGEDRGTDPFLMLDYAAPHEFAPNETRPPRGVGAHPHKGFETVTIAYHGEVAHRDSAGGGGVIREGDVQWMTAGRGIVHEEFHSEAFSRRGGLFEMVQLWVNLPAAFKHTPPRYQHLAKEQIPIVPLAGGAGHLRLIAGEYGGVSGAAETFTPINVWDVQIHAGQTADLAVPSGHRLLMVVLRGQVRFSETDTAEAGQLAVFEDGGDTVSIHAGSGDVKILLLSGEPINEAVAAYGPFVMNTSEEIRQALNDFKHGRFGSIDAHQAV</sequence>
<dbReference type="CDD" id="cd02909">
    <property type="entry name" value="cupin_pirin_N"/>
    <property type="match status" value="1"/>
</dbReference>
<feature type="binding site" evidence="2">
    <location>
        <position position="109"/>
    </location>
    <ligand>
        <name>Fe cation</name>
        <dbReference type="ChEBI" id="CHEBI:24875"/>
    </ligand>
</feature>
<feature type="binding site" evidence="2">
    <location>
        <position position="63"/>
    </location>
    <ligand>
        <name>Fe cation</name>
        <dbReference type="ChEBI" id="CHEBI:24875"/>
    </ligand>
</feature>
<dbReference type="Gene3D" id="2.60.120.10">
    <property type="entry name" value="Jelly Rolls"/>
    <property type="match status" value="2"/>
</dbReference>
<comment type="cofactor">
    <cofactor evidence="2">
        <name>Fe cation</name>
        <dbReference type="ChEBI" id="CHEBI:24875"/>
    </cofactor>
    <text evidence="2">Binds 1 Fe cation per subunit.</text>
</comment>
<dbReference type="PANTHER" id="PTHR43594:SF1">
    <property type="entry name" value="QUERCETIN 2,3-DIOXYGENASE PA2418-RELATED"/>
    <property type="match status" value="1"/>
</dbReference>
<keyword evidence="2" id="KW-0479">Metal-binding</keyword>
<dbReference type="InterPro" id="IPR012093">
    <property type="entry name" value="Pirin"/>
</dbReference>
<evidence type="ECO:0000256" key="3">
    <source>
        <dbReference type="RuleBase" id="RU003457"/>
    </source>
</evidence>
<dbReference type="InterPro" id="IPR008778">
    <property type="entry name" value="Pirin_C_dom"/>
</dbReference>
<protein>
    <submittedName>
        <fullName evidence="6">Pirin family protein</fullName>
    </submittedName>
</protein>
<gene>
    <name evidence="6" type="ORF">ORY91_001284</name>
    <name evidence="7" type="ORF">V9W64_06440</name>
</gene>
<dbReference type="InterPro" id="IPR003829">
    <property type="entry name" value="Pirin_N_dom"/>
</dbReference>
<evidence type="ECO:0000313" key="7">
    <source>
        <dbReference type="EMBL" id="WWY02367.1"/>
    </source>
</evidence>
<accession>A0A9X4E4J7</accession>
<dbReference type="Pfam" id="PF02678">
    <property type="entry name" value="Pirin"/>
    <property type="match status" value="1"/>
</dbReference>
<feature type="domain" description="Pirin C-terminal" evidence="5">
    <location>
        <begin position="184"/>
        <end position="287"/>
    </location>
</feature>
<dbReference type="SUPFAM" id="SSF51182">
    <property type="entry name" value="RmlC-like cupins"/>
    <property type="match status" value="1"/>
</dbReference>
<feature type="binding site" evidence="2">
    <location>
        <position position="65"/>
    </location>
    <ligand>
        <name>Fe cation</name>
        <dbReference type="ChEBI" id="CHEBI:24875"/>
    </ligand>
</feature>
<dbReference type="Pfam" id="PF05726">
    <property type="entry name" value="Pirin_C"/>
    <property type="match status" value="1"/>
</dbReference>
<dbReference type="InterPro" id="IPR014710">
    <property type="entry name" value="RmlC-like_jellyroll"/>
</dbReference>
<dbReference type="PANTHER" id="PTHR43594">
    <property type="entry name" value="QUERCETIN 2,3-DIOXYGENASE"/>
    <property type="match status" value="1"/>
</dbReference>
<dbReference type="Proteomes" id="UP001149607">
    <property type="component" value="Chromosome"/>
</dbReference>
<evidence type="ECO:0000256" key="1">
    <source>
        <dbReference type="ARBA" id="ARBA00008416"/>
    </source>
</evidence>
<name>A0A9X4E4J7_9NEIS</name>
<dbReference type="RefSeq" id="WP_274585036.1">
    <property type="nucleotide sequence ID" value="NZ_CP145811.1"/>
</dbReference>
<keyword evidence="8" id="KW-1185">Reference proteome</keyword>
<evidence type="ECO:0000259" key="4">
    <source>
        <dbReference type="Pfam" id="PF02678"/>
    </source>
</evidence>
<dbReference type="EMBL" id="JAPQFL010000003">
    <property type="protein sequence ID" value="MDD9327871.1"/>
    <property type="molecule type" value="Genomic_DNA"/>
</dbReference>
<dbReference type="GO" id="GO:0046872">
    <property type="term" value="F:metal ion binding"/>
    <property type="evidence" value="ECO:0007669"/>
    <property type="project" value="UniProtKB-KW"/>
</dbReference>
<feature type="binding site" evidence="2">
    <location>
        <position position="107"/>
    </location>
    <ligand>
        <name>Fe cation</name>
        <dbReference type="ChEBI" id="CHEBI:24875"/>
    </ligand>
</feature>
<evidence type="ECO:0000313" key="6">
    <source>
        <dbReference type="EMBL" id="MDD9327871.1"/>
    </source>
</evidence>
<dbReference type="InterPro" id="IPR011051">
    <property type="entry name" value="RmlC_Cupin_sf"/>
</dbReference>
<reference evidence="7" key="2">
    <citation type="submission" date="2024-02" db="EMBL/GenBank/DDBJ databases">
        <title>Neisseria leonii sp. nov.</title>
        <authorList>
            <person name="Boutroux M."/>
            <person name="Favre-Rochex S."/>
            <person name="Gorgette O."/>
            <person name="Touak G."/>
            <person name="Muhle E."/>
            <person name="Chesneau O."/>
            <person name="Clermont D."/>
            <person name="Rahi P."/>
        </authorList>
    </citation>
    <scope>NUCLEOTIDE SEQUENCE</scope>
    <source>
        <strain evidence="7">51.81</strain>
    </source>
</reference>
<dbReference type="PIRSF" id="PIRSF006232">
    <property type="entry name" value="Pirin"/>
    <property type="match status" value="1"/>
</dbReference>
<evidence type="ECO:0000259" key="5">
    <source>
        <dbReference type="Pfam" id="PF05726"/>
    </source>
</evidence>
<proteinExistence type="inferred from homology"/>
<keyword evidence="2" id="KW-0408">Iron</keyword>
<reference evidence="6" key="1">
    <citation type="submission" date="2022-10" db="EMBL/GenBank/DDBJ databases">
        <authorList>
            <person name="Boutroux M."/>
        </authorList>
    </citation>
    <scope>NUCLEOTIDE SEQUENCE</scope>
    <source>
        <strain evidence="6">51.81</strain>
    </source>
</reference>
<feature type="domain" description="Pirin N-terminal" evidence="4">
    <location>
        <begin position="27"/>
        <end position="129"/>
    </location>
</feature>
<comment type="similarity">
    <text evidence="1 3">Belongs to the pirin family.</text>
</comment>
<dbReference type="CDD" id="cd02247">
    <property type="entry name" value="cupin_pirin_C"/>
    <property type="match status" value="1"/>
</dbReference>
<organism evidence="6">
    <name type="scientific">Neisseria leonii</name>
    <dbReference type="NCBI Taxonomy" id="2995413"/>
    <lineage>
        <taxon>Bacteria</taxon>
        <taxon>Pseudomonadati</taxon>
        <taxon>Pseudomonadota</taxon>
        <taxon>Betaproteobacteria</taxon>
        <taxon>Neisseriales</taxon>
        <taxon>Neisseriaceae</taxon>
        <taxon>Neisseria</taxon>
    </lineage>
</organism>
<evidence type="ECO:0000313" key="8">
    <source>
        <dbReference type="Proteomes" id="UP001149607"/>
    </source>
</evidence>
<dbReference type="InterPro" id="IPR053186">
    <property type="entry name" value="QDO-related"/>
</dbReference>
<dbReference type="EMBL" id="CP146598">
    <property type="protein sequence ID" value="WWY02367.1"/>
    <property type="molecule type" value="Genomic_DNA"/>
</dbReference>